<dbReference type="PANTHER" id="PTHR33231:SF1">
    <property type="entry name" value="30S RIBOSOMAL PROTEIN"/>
    <property type="match status" value="1"/>
</dbReference>
<dbReference type="GO" id="GO:0022627">
    <property type="term" value="C:cytosolic small ribosomal subunit"/>
    <property type="evidence" value="ECO:0007669"/>
    <property type="project" value="TreeGrafter"/>
</dbReference>
<dbReference type="InterPro" id="IPR032528">
    <property type="entry name" value="Ribosom_S30AE_C"/>
</dbReference>
<keyword evidence="7" id="KW-1185">Reference proteome</keyword>
<dbReference type="Gene3D" id="3.30.160.100">
    <property type="entry name" value="Ribosome hibernation promotion factor-like"/>
    <property type="match status" value="1"/>
</dbReference>
<evidence type="ECO:0000256" key="2">
    <source>
        <dbReference type="ARBA" id="ARBA00038695"/>
    </source>
</evidence>
<evidence type="ECO:0000313" key="6">
    <source>
        <dbReference type="EMBL" id="PRQ03260.1"/>
    </source>
</evidence>
<dbReference type="NCBIfam" id="TIGR00741">
    <property type="entry name" value="yfiA"/>
    <property type="match status" value="1"/>
</dbReference>
<dbReference type="Pfam" id="PF16321">
    <property type="entry name" value="Ribosom_S30AE_C"/>
    <property type="match status" value="1"/>
</dbReference>
<dbReference type="OrthoDB" id="9794975at2"/>
<evidence type="ECO:0000313" key="7">
    <source>
        <dbReference type="Proteomes" id="UP000237968"/>
    </source>
</evidence>
<sequence length="207" mass="24036">MQTQFVFRHMDSSDALRNYAEERLTKIKRYFSDPLKVNCTFAVEKINHIVQFDVTLRNGLQLHSSETTENMYSSIDMALAKMERQVRRYKDRITNHKPHKGKAARVRQTVLAGDSLDEPETMVEAERRRAAEREDPTRKLDEAAAKIVREKEFRAEGLTVQEAVMQLNLMHKQFLVFTNTETGDINVIYRMGDDYGLIETRGHVNDA</sequence>
<dbReference type="CDD" id="cd00552">
    <property type="entry name" value="RaiA"/>
    <property type="match status" value="1"/>
</dbReference>
<comment type="subunit">
    <text evidence="4">Interacts with 100S ribosomes.</text>
</comment>
<feature type="domain" description="Sigma 54 modulation/S30EA ribosomal protein C-terminal" evidence="5">
    <location>
        <begin position="144"/>
        <end position="197"/>
    </location>
</feature>
<dbReference type="InterPro" id="IPR034694">
    <property type="entry name" value="HPF_long/plastid"/>
</dbReference>
<evidence type="ECO:0000256" key="3">
    <source>
        <dbReference type="ARBA" id="ARBA00041148"/>
    </source>
</evidence>
<evidence type="ECO:0000259" key="5">
    <source>
        <dbReference type="Pfam" id="PF16321"/>
    </source>
</evidence>
<dbReference type="GO" id="GO:0045900">
    <property type="term" value="P:negative regulation of translational elongation"/>
    <property type="evidence" value="ECO:0007669"/>
    <property type="project" value="TreeGrafter"/>
</dbReference>
<dbReference type="InterPro" id="IPR038416">
    <property type="entry name" value="Ribosom_S30AE_C_sf"/>
</dbReference>
<comment type="subcellular location">
    <subcellularLocation>
        <location evidence="4">Cytoplasm</location>
    </subcellularLocation>
</comment>
<dbReference type="GO" id="GO:0043024">
    <property type="term" value="F:ribosomal small subunit binding"/>
    <property type="evidence" value="ECO:0007669"/>
    <property type="project" value="TreeGrafter"/>
</dbReference>
<dbReference type="Pfam" id="PF02482">
    <property type="entry name" value="Ribosomal_S30AE"/>
    <property type="match status" value="1"/>
</dbReference>
<proteinExistence type="inferred from homology"/>
<protein>
    <recommendedName>
        <fullName evidence="3 4">Ribosome hibernation promoting factor</fullName>
        <shortName evidence="4">HPF</shortName>
    </recommendedName>
</protein>
<name>A0A2S9YDR7_9BACT</name>
<dbReference type="Proteomes" id="UP000237968">
    <property type="component" value="Unassembled WGS sequence"/>
</dbReference>
<gene>
    <name evidence="6" type="primary">yvyD</name>
    <name evidence="4" type="synonym">hpf</name>
    <name evidence="6" type="ORF">ENSA5_17450</name>
</gene>
<keyword evidence="1 4" id="KW-0810">Translation regulation</keyword>
<accession>A0A2S9YDR7</accession>
<organism evidence="6 7">
    <name type="scientific">Enhygromyxa salina</name>
    <dbReference type="NCBI Taxonomy" id="215803"/>
    <lineage>
        <taxon>Bacteria</taxon>
        <taxon>Pseudomonadati</taxon>
        <taxon>Myxococcota</taxon>
        <taxon>Polyangia</taxon>
        <taxon>Nannocystales</taxon>
        <taxon>Nannocystaceae</taxon>
        <taxon>Enhygromyxa</taxon>
    </lineage>
</organism>
<keyword evidence="4" id="KW-0963">Cytoplasm</keyword>
<dbReference type="InterPro" id="IPR050574">
    <property type="entry name" value="HPF/YfiA_ribosome-assoc"/>
</dbReference>
<dbReference type="PANTHER" id="PTHR33231">
    <property type="entry name" value="30S RIBOSOMAL PROTEIN"/>
    <property type="match status" value="1"/>
</dbReference>
<comment type="function">
    <text evidence="4">Required for dimerization of active 70S ribosomes into 100S ribosomes in stationary phase; 100S ribosomes are translationally inactive and sometimes present during exponential growth.</text>
</comment>
<dbReference type="RefSeq" id="WP_106391195.1">
    <property type="nucleotide sequence ID" value="NZ_PVNK01000097.1"/>
</dbReference>
<dbReference type="Gene3D" id="3.30.505.50">
    <property type="entry name" value="Sigma 54 modulation/S30EA ribosomal protein, C-terminal domain"/>
    <property type="match status" value="1"/>
</dbReference>
<dbReference type="SUPFAM" id="SSF69754">
    <property type="entry name" value="Ribosome binding protein Y (YfiA homologue)"/>
    <property type="match status" value="1"/>
</dbReference>
<dbReference type="InterPro" id="IPR036567">
    <property type="entry name" value="RHF-like"/>
</dbReference>
<dbReference type="AlphaFoldDB" id="A0A2S9YDR7"/>
<dbReference type="InterPro" id="IPR003489">
    <property type="entry name" value="RHF/RaiA"/>
</dbReference>
<dbReference type="EMBL" id="PVNK01000097">
    <property type="protein sequence ID" value="PRQ03260.1"/>
    <property type="molecule type" value="Genomic_DNA"/>
</dbReference>
<comment type="similarity">
    <text evidence="4">Belongs to the HPF/YfiA ribosome-associated protein family. Long HPF subfamily.</text>
</comment>
<evidence type="ECO:0000256" key="1">
    <source>
        <dbReference type="ARBA" id="ARBA00022845"/>
    </source>
</evidence>
<evidence type="ECO:0000256" key="4">
    <source>
        <dbReference type="HAMAP-Rule" id="MF_00839"/>
    </source>
</evidence>
<comment type="subunit">
    <text evidence="2">Associates exclusively with 100S ribosomes, which are dimers of 70S ribosomes.</text>
</comment>
<comment type="caution">
    <text evidence="6">The sequence shown here is derived from an EMBL/GenBank/DDBJ whole genome shotgun (WGS) entry which is preliminary data.</text>
</comment>
<reference evidence="6 7" key="1">
    <citation type="submission" date="2018-03" db="EMBL/GenBank/DDBJ databases">
        <title>Draft Genome Sequences of the Obligatory Marine Myxobacteria Enhygromyxa salina SWB005.</title>
        <authorList>
            <person name="Poehlein A."/>
            <person name="Moghaddam J.A."/>
            <person name="Harms H."/>
            <person name="Alanjari M."/>
            <person name="Koenig G.M."/>
            <person name="Daniel R."/>
            <person name="Schaeberle T.F."/>
        </authorList>
    </citation>
    <scope>NUCLEOTIDE SEQUENCE [LARGE SCALE GENOMIC DNA]</scope>
    <source>
        <strain evidence="6 7">SWB005</strain>
    </source>
</reference>
<dbReference type="HAMAP" id="MF_00839">
    <property type="entry name" value="HPF"/>
    <property type="match status" value="1"/>
</dbReference>